<reference evidence="2 3" key="1">
    <citation type="submission" date="2019-06" db="EMBL/GenBank/DDBJ databases">
        <title>Nitrosomonas stercoris KYUHI-S whole genome shotgun sequence.</title>
        <authorList>
            <person name="Nakagawa T."/>
            <person name="Tsuchiya Y."/>
            <person name="Takahashi R."/>
        </authorList>
    </citation>
    <scope>NUCLEOTIDE SEQUENCE [LARGE SCALE GENOMIC DNA]</scope>
    <source>
        <strain evidence="2 3">KYUHI-S</strain>
    </source>
</reference>
<sequence>MARIALENGWIKAGWINIRWYVACLGIAGKVGVGLIVLALLFWMTAVLPQQQILQALQDKVEGMQLTQSDAIGSIVLDDDQALQLFYDFLPQNGAAPYWINILDQIAEENGVALNRSDYRLQLEKESRLLRYEIKFPISGTYPQIRAFIASILQAVPALALTNIDIKRETVALGQVEARLGMALYLRDD</sequence>
<keyword evidence="1" id="KW-0812">Transmembrane</keyword>
<protein>
    <recommendedName>
        <fullName evidence="4">Transmembrane protein</fullName>
    </recommendedName>
</protein>
<evidence type="ECO:0000313" key="2">
    <source>
        <dbReference type="EMBL" id="BBL35019.1"/>
    </source>
</evidence>
<keyword evidence="1" id="KW-0472">Membrane</keyword>
<gene>
    <name evidence="2" type="ORF">Nstercoris_01273</name>
</gene>
<evidence type="ECO:0000256" key="1">
    <source>
        <dbReference type="SAM" id="Phobius"/>
    </source>
</evidence>
<dbReference type="AlphaFoldDB" id="A0A4Y1YMT9"/>
<dbReference type="Proteomes" id="UP000316473">
    <property type="component" value="Chromosome"/>
</dbReference>
<dbReference type="EMBL" id="AP019755">
    <property type="protein sequence ID" value="BBL35019.1"/>
    <property type="molecule type" value="Genomic_DNA"/>
</dbReference>
<keyword evidence="1" id="KW-1133">Transmembrane helix</keyword>
<evidence type="ECO:0008006" key="4">
    <source>
        <dbReference type="Google" id="ProtNLM"/>
    </source>
</evidence>
<proteinExistence type="predicted"/>
<dbReference type="InterPro" id="IPR014717">
    <property type="entry name" value="Transl_elong_EF1B/ribsomal_bS6"/>
</dbReference>
<organism evidence="2 3">
    <name type="scientific">Nitrosomonas stercoris</name>
    <dbReference type="NCBI Taxonomy" id="1444684"/>
    <lineage>
        <taxon>Bacteria</taxon>
        <taxon>Pseudomonadati</taxon>
        <taxon>Pseudomonadota</taxon>
        <taxon>Betaproteobacteria</taxon>
        <taxon>Nitrosomonadales</taxon>
        <taxon>Nitrosomonadaceae</taxon>
        <taxon>Nitrosomonas</taxon>
    </lineage>
</organism>
<feature type="transmembrane region" description="Helical" evidence="1">
    <location>
        <begin position="20"/>
        <end position="44"/>
    </location>
</feature>
<name>A0A4Y1YMT9_9PROT</name>
<accession>A0A4Y1YMT9</accession>
<dbReference type="KEGG" id="nst:Nstercoris_01273"/>
<keyword evidence="3" id="KW-1185">Reference proteome</keyword>
<dbReference type="Gene3D" id="3.30.70.60">
    <property type="match status" value="1"/>
</dbReference>
<evidence type="ECO:0000313" key="3">
    <source>
        <dbReference type="Proteomes" id="UP000316473"/>
    </source>
</evidence>